<protein>
    <submittedName>
        <fullName evidence="3">DUF4097 and DUF4098 domain-containing protein YvlB</fullName>
    </submittedName>
</protein>
<dbReference type="InterPro" id="IPR025164">
    <property type="entry name" value="Toastrack_DUF4097"/>
</dbReference>
<evidence type="ECO:0000313" key="3">
    <source>
        <dbReference type="EMBL" id="TDQ48372.1"/>
    </source>
</evidence>
<dbReference type="EMBL" id="SNYM01000007">
    <property type="protein sequence ID" value="TDQ48372.1"/>
    <property type="molecule type" value="Genomic_DNA"/>
</dbReference>
<evidence type="ECO:0000256" key="1">
    <source>
        <dbReference type="SAM" id="SignalP"/>
    </source>
</evidence>
<reference evidence="3 4" key="1">
    <citation type="submission" date="2019-03" db="EMBL/GenBank/DDBJ databases">
        <title>Genomic Encyclopedia of Type Strains, Phase IV (KMG-IV): sequencing the most valuable type-strain genomes for metagenomic binning, comparative biology and taxonomic classification.</title>
        <authorList>
            <person name="Goeker M."/>
        </authorList>
    </citation>
    <scope>NUCLEOTIDE SEQUENCE [LARGE SCALE GENOMIC DNA]</scope>
    <source>
        <strain evidence="3 4">DSM 103792</strain>
    </source>
</reference>
<gene>
    <name evidence="3" type="ORF">EV696_107108</name>
</gene>
<feature type="domain" description="DUF4097" evidence="2">
    <location>
        <begin position="34"/>
        <end position="229"/>
    </location>
</feature>
<dbReference type="Pfam" id="PF13349">
    <property type="entry name" value="DUF4097"/>
    <property type="match status" value="1"/>
</dbReference>
<dbReference type="AlphaFoldDB" id="A0A4R6UNI5"/>
<name>A0A4R6UNI5_9GAMM</name>
<keyword evidence="1" id="KW-0732">Signal</keyword>
<keyword evidence="4" id="KW-1185">Reference proteome</keyword>
<dbReference type="OrthoDB" id="6194490at2"/>
<dbReference type="RefSeq" id="WP_133590216.1">
    <property type="nucleotide sequence ID" value="NZ_CP037953.1"/>
</dbReference>
<proteinExistence type="predicted"/>
<organism evidence="3 4">
    <name type="scientific">Permianibacter aggregans</name>
    <dbReference type="NCBI Taxonomy" id="1510150"/>
    <lineage>
        <taxon>Bacteria</taxon>
        <taxon>Pseudomonadati</taxon>
        <taxon>Pseudomonadota</taxon>
        <taxon>Gammaproteobacteria</taxon>
        <taxon>Pseudomonadales</taxon>
        <taxon>Pseudomonadaceae</taxon>
        <taxon>Permianibacter</taxon>
    </lineage>
</organism>
<comment type="caution">
    <text evidence="3">The sequence shown here is derived from an EMBL/GenBank/DDBJ whole genome shotgun (WGS) entry which is preliminary data.</text>
</comment>
<accession>A0A4R6UNI5</accession>
<sequence>MKTLIVSALCLIAGSVLAGEKVDKSLDAAADGVIEVEVVRGEVTIEGWDKNVVQVVGTLDDRSEKLIFERSGKTIRIEDDVPNNLNSGEGTKLTIKVPRQSSLNVDVVSADLNVSQVKGKSELSTVSGDLRATDLGEEVDLKSVSGDVKLKGAGKILTIGSVSGDVHADVSAERINGETVSGDLIITSAGRVSRANLESVSGDVKLDAALADDVELDAETVSGDITITAIGAVNARLRIETGPGGDITNRLTDDRPSRSFINSNSLDVKVGSGRGQFKMETVSGDITLQKK</sequence>
<evidence type="ECO:0000259" key="2">
    <source>
        <dbReference type="Pfam" id="PF13349"/>
    </source>
</evidence>
<feature type="chain" id="PRO_5020772329" evidence="1">
    <location>
        <begin position="19"/>
        <end position="291"/>
    </location>
</feature>
<evidence type="ECO:0000313" key="4">
    <source>
        <dbReference type="Proteomes" id="UP000295375"/>
    </source>
</evidence>
<feature type="signal peptide" evidence="1">
    <location>
        <begin position="1"/>
        <end position="18"/>
    </location>
</feature>
<dbReference type="Proteomes" id="UP000295375">
    <property type="component" value="Unassembled WGS sequence"/>
</dbReference>